<keyword evidence="2" id="KW-0732">Signal</keyword>
<proteinExistence type="predicted"/>
<feature type="chain" id="PRO_5040919305" description="PLC-like phosphodiesterase" evidence="2">
    <location>
        <begin position="19"/>
        <end position="331"/>
    </location>
</feature>
<evidence type="ECO:0000256" key="1">
    <source>
        <dbReference type="SAM" id="MobiDB-lite"/>
    </source>
</evidence>
<dbReference type="Proteomes" id="UP001151582">
    <property type="component" value="Unassembled WGS sequence"/>
</dbReference>
<reference evidence="3" key="1">
    <citation type="submission" date="2022-07" db="EMBL/GenBank/DDBJ databases">
        <title>Phylogenomic reconstructions and comparative analyses of Kickxellomycotina fungi.</title>
        <authorList>
            <person name="Reynolds N.K."/>
            <person name="Stajich J.E."/>
            <person name="Barry K."/>
            <person name="Grigoriev I.V."/>
            <person name="Crous P."/>
            <person name="Smith M.E."/>
        </authorList>
    </citation>
    <scope>NUCLEOTIDE SEQUENCE</scope>
    <source>
        <strain evidence="3">RSA 567</strain>
    </source>
</reference>
<keyword evidence="4" id="KW-1185">Reference proteome</keyword>
<dbReference type="EMBL" id="JANBQB010000159">
    <property type="protein sequence ID" value="KAJ1980633.1"/>
    <property type="molecule type" value="Genomic_DNA"/>
</dbReference>
<accession>A0A9W8E9C4</accession>
<organism evidence="3 4">
    <name type="scientific">Dimargaris verticillata</name>
    <dbReference type="NCBI Taxonomy" id="2761393"/>
    <lineage>
        <taxon>Eukaryota</taxon>
        <taxon>Fungi</taxon>
        <taxon>Fungi incertae sedis</taxon>
        <taxon>Zoopagomycota</taxon>
        <taxon>Kickxellomycotina</taxon>
        <taxon>Dimargaritomycetes</taxon>
        <taxon>Dimargaritales</taxon>
        <taxon>Dimargaritaceae</taxon>
        <taxon>Dimargaris</taxon>
    </lineage>
</organism>
<dbReference type="OrthoDB" id="10447847at2759"/>
<comment type="caution">
    <text evidence="3">The sequence shown here is derived from an EMBL/GenBank/DDBJ whole genome shotgun (WGS) entry which is preliminary data.</text>
</comment>
<dbReference type="AlphaFoldDB" id="A0A9W8E9C4"/>
<evidence type="ECO:0008006" key="5">
    <source>
        <dbReference type="Google" id="ProtNLM"/>
    </source>
</evidence>
<feature type="signal peptide" evidence="2">
    <location>
        <begin position="1"/>
        <end position="18"/>
    </location>
</feature>
<sequence length="331" mass="36456">MLLQQALLAGAATYFLLAYQGSTYVYGSNQDQKNSKSGQATFSCATGSGADKDSIASGATKVGHLQHSEAGSQAKSSKQICPETHQVYGSATEHLLRAPQALLPVPASGSLAAALFGLSSEENPGRSSAQYSPPLSSRTQHTHPADAIPYPTTTQEPRPKVLNNAIDRVYNICQIRWPYFNAHGNEHHHYPEPLNSFINSFSHWLITVINQAEAGTLAHRFGPHSLVDDPKFELLLRALEAGQHVVFVHWDADQQKFRWEYPYTIDNGQLGADCARLWDLMVKPCRVISYVVINGPITFSDVNRLAWFTEDTLAPASVRFRLGGIAQRHFT</sequence>
<feature type="region of interest" description="Disordered" evidence="1">
    <location>
        <begin position="121"/>
        <end position="158"/>
    </location>
</feature>
<feature type="compositionally biased region" description="Polar residues" evidence="1">
    <location>
        <begin position="121"/>
        <end position="139"/>
    </location>
</feature>
<evidence type="ECO:0000256" key="2">
    <source>
        <dbReference type="SAM" id="SignalP"/>
    </source>
</evidence>
<gene>
    <name evidence="3" type="ORF">H4R34_002383</name>
</gene>
<evidence type="ECO:0000313" key="3">
    <source>
        <dbReference type="EMBL" id="KAJ1980633.1"/>
    </source>
</evidence>
<name>A0A9W8E9C4_9FUNG</name>
<protein>
    <recommendedName>
        <fullName evidence="5">PLC-like phosphodiesterase</fullName>
    </recommendedName>
</protein>
<evidence type="ECO:0000313" key="4">
    <source>
        <dbReference type="Proteomes" id="UP001151582"/>
    </source>
</evidence>